<proteinExistence type="predicted"/>
<dbReference type="GeneID" id="27670132"/>
<protein>
    <submittedName>
        <fullName evidence="1">Uncharacterized protein</fullName>
    </submittedName>
</protein>
<dbReference type="VEuPathDB" id="FungiDB:SPSK_08218"/>
<evidence type="ECO:0000313" key="1">
    <source>
        <dbReference type="EMBL" id="KJR88423.1"/>
    </source>
</evidence>
<reference evidence="1 2" key="1">
    <citation type="journal article" date="2014" name="BMC Genomics">
        <title>Comparative genomics of the major fungal agents of human and animal Sporotrichosis: Sporothrix schenckii and Sporothrix brasiliensis.</title>
        <authorList>
            <person name="Teixeira M.M."/>
            <person name="de Almeida L.G."/>
            <person name="Kubitschek-Barreira P."/>
            <person name="Alves F.L."/>
            <person name="Kioshima E.S."/>
            <person name="Abadio A.K."/>
            <person name="Fernandes L."/>
            <person name="Derengowski L.S."/>
            <person name="Ferreira K.S."/>
            <person name="Souza R.C."/>
            <person name="Ruiz J.C."/>
            <person name="de Andrade N.C."/>
            <person name="Paes H.C."/>
            <person name="Nicola A.M."/>
            <person name="Albuquerque P."/>
            <person name="Gerber A.L."/>
            <person name="Martins V.P."/>
            <person name="Peconick L.D."/>
            <person name="Neto A.V."/>
            <person name="Chaucanez C.B."/>
            <person name="Silva P.A."/>
            <person name="Cunha O.L."/>
            <person name="de Oliveira F.F."/>
            <person name="dos Santos T.C."/>
            <person name="Barros A.L."/>
            <person name="Soares M.A."/>
            <person name="de Oliveira L.M."/>
            <person name="Marini M.M."/>
            <person name="Villalobos-Duno H."/>
            <person name="Cunha M.M."/>
            <person name="de Hoog S."/>
            <person name="da Silveira J.F."/>
            <person name="Henrissat B."/>
            <person name="Nino-Vega G.A."/>
            <person name="Cisalpino P.S."/>
            <person name="Mora-Montes H.M."/>
            <person name="Almeida S.R."/>
            <person name="Stajich J.E."/>
            <person name="Lopes-Bezerra L.M."/>
            <person name="Vasconcelos A.T."/>
            <person name="Felipe M.S."/>
        </authorList>
    </citation>
    <scope>NUCLEOTIDE SEQUENCE [LARGE SCALE GENOMIC DNA]</scope>
    <source>
        <strain evidence="1 2">1099-18</strain>
    </source>
</reference>
<name>A0A0F2MFE7_SPOSC</name>
<comment type="caution">
    <text evidence="1">The sequence shown here is derived from an EMBL/GenBank/DDBJ whole genome shotgun (WGS) entry which is preliminary data.</text>
</comment>
<dbReference type="Proteomes" id="UP000033710">
    <property type="component" value="Unassembled WGS sequence"/>
</dbReference>
<evidence type="ECO:0000313" key="2">
    <source>
        <dbReference type="Proteomes" id="UP000033710"/>
    </source>
</evidence>
<sequence>MSSPLNTPRRHSFISRAVTSLVGDSQSSVPQKRCFVLRCTEMAANDTSYNADTVARSITSRTIAFDFYLRYDHPL</sequence>
<accession>A0A0F2MFE7</accession>
<dbReference type="EMBL" id="AXCR01000004">
    <property type="protein sequence ID" value="KJR88423.1"/>
    <property type="molecule type" value="Genomic_DNA"/>
</dbReference>
<dbReference type="KEGG" id="ssck:SPSK_08218"/>
<dbReference type="AlphaFoldDB" id="A0A0F2MFE7"/>
<gene>
    <name evidence="1" type="ORF">SPSK_08218</name>
</gene>
<reference evidence="1 2" key="2">
    <citation type="journal article" date="2015" name="Eukaryot. Cell">
        <title>Asexual propagation of a virulent clone complex in a human and feline outbreak of sporotrichosis.</title>
        <authorList>
            <person name="Teixeira Mde M."/>
            <person name="Rodrigues A.M."/>
            <person name="Tsui C.K."/>
            <person name="de Almeida L.G."/>
            <person name="Van Diepeningen A.D."/>
            <person name="van den Ende B.G."/>
            <person name="Fernandes G.F."/>
            <person name="Kano R."/>
            <person name="Hamelin R.C."/>
            <person name="Lopes-Bezerra L.M."/>
            <person name="Vasconcelos A.T."/>
            <person name="de Hoog S."/>
            <person name="de Camargo Z.P."/>
            <person name="Felipe M.S."/>
        </authorList>
    </citation>
    <scope>NUCLEOTIDE SEQUENCE [LARGE SCALE GENOMIC DNA]</scope>
    <source>
        <strain evidence="1 2">1099-18</strain>
    </source>
</reference>
<dbReference type="RefSeq" id="XP_016591099.1">
    <property type="nucleotide sequence ID" value="XM_016734855.1"/>
</dbReference>
<organism evidence="1 2">
    <name type="scientific">Sporothrix schenckii 1099-18</name>
    <dbReference type="NCBI Taxonomy" id="1397361"/>
    <lineage>
        <taxon>Eukaryota</taxon>
        <taxon>Fungi</taxon>
        <taxon>Dikarya</taxon>
        <taxon>Ascomycota</taxon>
        <taxon>Pezizomycotina</taxon>
        <taxon>Sordariomycetes</taxon>
        <taxon>Sordariomycetidae</taxon>
        <taxon>Ophiostomatales</taxon>
        <taxon>Ophiostomataceae</taxon>
        <taxon>Sporothrix</taxon>
    </lineage>
</organism>